<reference evidence="2" key="1">
    <citation type="journal article" date="2019" name="bioRxiv">
        <title>The Genome of the Zebra Mussel, Dreissena polymorpha: A Resource for Invasive Species Research.</title>
        <authorList>
            <person name="McCartney M.A."/>
            <person name="Auch B."/>
            <person name="Kono T."/>
            <person name="Mallez S."/>
            <person name="Zhang Y."/>
            <person name="Obille A."/>
            <person name="Becker A."/>
            <person name="Abrahante J.E."/>
            <person name="Garbe J."/>
            <person name="Badalamenti J.P."/>
            <person name="Herman A."/>
            <person name="Mangelson H."/>
            <person name="Liachko I."/>
            <person name="Sullivan S."/>
            <person name="Sone E.D."/>
            <person name="Koren S."/>
            <person name="Silverstein K.A.T."/>
            <person name="Beckman K.B."/>
            <person name="Gohl D.M."/>
        </authorList>
    </citation>
    <scope>NUCLEOTIDE SEQUENCE</scope>
    <source>
        <strain evidence="2">Duluth1</strain>
        <tissue evidence="2">Whole animal</tissue>
    </source>
</reference>
<name>A0A9D4KIC9_DREPO</name>
<organism evidence="2 3">
    <name type="scientific">Dreissena polymorpha</name>
    <name type="common">Zebra mussel</name>
    <name type="synonym">Mytilus polymorpha</name>
    <dbReference type="NCBI Taxonomy" id="45954"/>
    <lineage>
        <taxon>Eukaryota</taxon>
        <taxon>Metazoa</taxon>
        <taxon>Spiralia</taxon>
        <taxon>Lophotrochozoa</taxon>
        <taxon>Mollusca</taxon>
        <taxon>Bivalvia</taxon>
        <taxon>Autobranchia</taxon>
        <taxon>Heteroconchia</taxon>
        <taxon>Euheterodonta</taxon>
        <taxon>Imparidentia</taxon>
        <taxon>Neoheterodontei</taxon>
        <taxon>Myida</taxon>
        <taxon>Dreissenoidea</taxon>
        <taxon>Dreissenidae</taxon>
        <taxon>Dreissena</taxon>
    </lineage>
</organism>
<comment type="caution">
    <text evidence="2">The sequence shown here is derived from an EMBL/GenBank/DDBJ whole genome shotgun (WGS) entry which is preliminary data.</text>
</comment>
<dbReference type="GO" id="GO:0003824">
    <property type="term" value="F:catalytic activity"/>
    <property type="evidence" value="ECO:0007669"/>
    <property type="project" value="InterPro"/>
</dbReference>
<dbReference type="SUPFAM" id="SSF56219">
    <property type="entry name" value="DNase I-like"/>
    <property type="match status" value="1"/>
</dbReference>
<gene>
    <name evidence="2" type="ORF">DPMN_113475</name>
</gene>
<evidence type="ECO:0000259" key="1">
    <source>
        <dbReference type="Pfam" id="PF03372"/>
    </source>
</evidence>
<evidence type="ECO:0000313" key="3">
    <source>
        <dbReference type="Proteomes" id="UP000828390"/>
    </source>
</evidence>
<protein>
    <recommendedName>
        <fullName evidence="1">Endonuclease/exonuclease/phosphatase domain-containing protein</fullName>
    </recommendedName>
</protein>
<keyword evidence="3" id="KW-1185">Reference proteome</keyword>
<dbReference type="Proteomes" id="UP000828390">
    <property type="component" value="Unassembled WGS sequence"/>
</dbReference>
<sequence length="240" mass="27661">MNYNLIRGYGGVCVFWRKEIDSCVKVCEKGSDRIIIIEIETNRNPICLVNVYMPSTNTKKLKKAHSESDKDLKKTNEEYMCTTSEISEILETYRHTHDTIICGDMNASLTRNTTRDLLFQDFIQDAGLTPTEKQSSINTFFHHNGISQSQIDYFLFDEHRLPDINKIETHEMKPKNCSGHVPIWLSLNTTVVKYKVKAKQNKVMCRTNWSKCDKDAYKSEIAMACEQQQKGSEVDNNTVT</sequence>
<dbReference type="InterPro" id="IPR005135">
    <property type="entry name" value="Endo/exonuclease/phosphatase"/>
</dbReference>
<evidence type="ECO:0000313" key="2">
    <source>
        <dbReference type="EMBL" id="KAH3840033.1"/>
    </source>
</evidence>
<accession>A0A9D4KIC9</accession>
<dbReference type="Gene3D" id="3.60.10.10">
    <property type="entry name" value="Endonuclease/exonuclease/phosphatase"/>
    <property type="match status" value="1"/>
</dbReference>
<feature type="domain" description="Endonuclease/exonuclease/phosphatase" evidence="1">
    <location>
        <begin position="7"/>
        <end position="158"/>
    </location>
</feature>
<proteinExistence type="predicted"/>
<dbReference type="Pfam" id="PF03372">
    <property type="entry name" value="Exo_endo_phos"/>
    <property type="match status" value="1"/>
</dbReference>
<reference evidence="2" key="2">
    <citation type="submission" date="2020-11" db="EMBL/GenBank/DDBJ databases">
        <authorList>
            <person name="McCartney M.A."/>
            <person name="Auch B."/>
            <person name="Kono T."/>
            <person name="Mallez S."/>
            <person name="Becker A."/>
            <person name="Gohl D.M."/>
            <person name="Silverstein K.A.T."/>
            <person name="Koren S."/>
            <person name="Bechman K.B."/>
            <person name="Herman A."/>
            <person name="Abrahante J.E."/>
            <person name="Garbe J."/>
        </authorList>
    </citation>
    <scope>NUCLEOTIDE SEQUENCE</scope>
    <source>
        <strain evidence="2">Duluth1</strain>
        <tissue evidence="2">Whole animal</tissue>
    </source>
</reference>
<dbReference type="AlphaFoldDB" id="A0A9D4KIC9"/>
<dbReference type="InterPro" id="IPR036691">
    <property type="entry name" value="Endo/exonu/phosph_ase_sf"/>
</dbReference>
<dbReference type="EMBL" id="JAIWYP010000004">
    <property type="protein sequence ID" value="KAH3840033.1"/>
    <property type="molecule type" value="Genomic_DNA"/>
</dbReference>